<reference evidence="2 3" key="1">
    <citation type="submission" date="2006-03" db="EMBL/GenBank/DDBJ databases">
        <title>Complete sequence of Shewanella denitrificans OS217.</title>
        <authorList>
            <consortium name="US DOE Joint Genome Institute"/>
            <person name="Copeland A."/>
            <person name="Lucas S."/>
            <person name="Lapidus A."/>
            <person name="Barry K."/>
            <person name="Detter J.C."/>
            <person name="Glavina del Rio T."/>
            <person name="Hammon N."/>
            <person name="Israni S."/>
            <person name="Dalin E."/>
            <person name="Tice H."/>
            <person name="Pitluck S."/>
            <person name="Brettin T."/>
            <person name="Bruce D."/>
            <person name="Han C."/>
            <person name="Tapia R."/>
            <person name="Gilna P."/>
            <person name="Kiss H."/>
            <person name="Schmutz J."/>
            <person name="Larimer F."/>
            <person name="Land M."/>
            <person name="Hauser L."/>
            <person name="Kyrpides N."/>
            <person name="Lykidis A."/>
            <person name="Richardson P."/>
        </authorList>
    </citation>
    <scope>NUCLEOTIDE SEQUENCE [LARGE SCALE GENOMIC DNA]</scope>
    <source>
        <strain evidence="3">OS217 / ATCC BAA-1090 / DSM 15013</strain>
    </source>
</reference>
<dbReference type="Proteomes" id="UP000001982">
    <property type="component" value="Chromosome"/>
</dbReference>
<dbReference type="EMBL" id="CP000302">
    <property type="protein sequence ID" value="ABE53534.1"/>
    <property type="molecule type" value="Genomic_DNA"/>
</dbReference>
<keyword evidence="1" id="KW-0732">Signal</keyword>
<feature type="chain" id="PRO_5004181717" evidence="1">
    <location>
        <begin position="28"/>
        <end position="184"/>
    </location>
</feature>
<protein>
    <submittedName>
        <fullName evidence="2">Uncharacterized protein</fullName>
    </submittedName>
</protein>
<accession>Q12SP2</accession>
<dbReference type="AlphaFoldDB" id="Q12SP2"/>
<evidence type="ECO:0000256" key="1">
    <source>
        <dbReference type="SAM" id="SignalP"/>
    </source>
</evidence>
<sequence>MSSRYNTLSTALLGCSLSLFVPSTATAHLMVAQHGTLNIVNNDVFMVLSLPLSAFEGLDTNLDGEVSMLEFNHQRAVITEAINAQIQLTDKDGKREIQGLIMSPQLHGAEELSHHDALAQPQLIVMGKFTLQATKEAVEFYFGLYGTNPTEQQIQITVTSVTKNATKKQQVELTALAPKMVILP</sequence>
<keyword evidence="3" id="KW-1185">Reference proteome</keyword>
<dbReference type="OrthoDB" id="5624536at2"/>
<organism evidence="2 3">
    <name type="scientific">Shewanella denitrificans (strain OS217 / ATCC BAA-1090 / DSM 15013)</name>
    <dbReference type="NCBI Taxonomy" id="318161"/>
    <lineage>
        <taxon>Bacteria</taxon>
        <taxon>Pseudomonadati</taxon>
        <taxon>Pseudomonadota</taxon>
        <taxon>Gammaproteobacteria</taxon>
        <taxon>Alteromonadales</taxon>
        <taxon>Shewanellaceae</taxon>
        <taxon>Shewanella</taxon>
    </lineage>
</organism>
<dbReference type="HOGENOM" id="CLU_1467255_0_0_6"/>
<evidence type="ECO:0000313" key="2">
    <source>
        <dbReference type="EMBL" id="ABE53534.1"/>
    </source>
</evidence>
<gene>
    <name evidence="2" type="ordered locus">Sden_0237</name>
</gene>
<dbReference type="STRING" id="318161.Sden_0237"/>
<proteinExistence type="predicted"/>
<dbReference type="KEGG" id="sdn:Sden_0237"/>
<feature type="signal peptide" evidence="1">
    <location>
        <begin position="1"/>
        <end position="27"/>
    </location>
</feature>
<evidence type="ECO:0000313" key="3">
    <source>
        <dbReference type="Proteomes" id="UP000001982"/>
    </source>
</evidence>
<dbReference type="eggNOG" id="ENOG5032W5J">
    <property type="taxonomic scope" value="Bacteria"/>
</dbReference>
<name>Q12SP2_SHEDO</name>
<dbReference type="RefSeq" id="WP_011494701.1">
    <property type="nucleotide sequence ID" value="NC_007954.1"/>
</dbReference>
<dbReference type="PROSITE" id="PS51257">
    <property type="entry name" value="PROKAR_LIPOPROTEIN"/>
    <property type="match status" value="1"/>
</dbReference>